<protein>
    <recommendedName>
        <fullName evidence="2">Secretion system C-terminal sorting domain-containing protein</fullName>
    </recommendedName>
</protein>
<name>A0A2I0R1Y2_9FLAO</name>
<dbReference type="Pfam" id="PF18962">
    <property type="entry name" value="Por_Secre_tail"/>
    <property type="match status" value="1"/>
</dbReference>
<evidence type="ECO:0000259" key="2">
    <source>
        <dbReference type="Pfam" id="PF18962"/>
    </source>
</evidence>
<sequence>MISIIKDVNLISDQCDDIAPTTLVNVSPGWKINDFIANFNDQDNSGGSGIAKSFYQVLFFDGNFWKANPNNGFYTDNFDGNSIDALWTVEHGNWLLTANNKLEQIDKSEYNSNIYDAQGRLVLKSNIDQSNTTLDVSELSDATYRILIQVDQQFIVKEFIKH</sequence>
<keyword evidence="4" id="KW-1185">Reference proteome</keyword>
<keyword evidence="1" id="KW-0732">Signal</keyword>
<gene>
    <name evidence="3" type="ORF">CW751_09385</name>
</gene>
<evidence type="ECO:0000313" key="3">
    <source>
        <dbReference type="EMBL" id="PKR80576.1"/>
    </source>
</evidence>
<reference evidence="3 4" key="1">
    <citation type="submission" date="2017-12" db="EMBL/GenBank/DDBJ databases">
        <title>The draft genome sequence of Brumimicrobium saltpan LHR20.</title>
        <authorList>
            <person name="Do Z.-J."/>
            <person name="Luo H.-R."/>
        </authorList>
    </citation>
    <scope>NUCLEOTIDE SEQUENCE [LARGE SCALE GENOMIC DNA]</scope>
    <source>
        <strain evidence="3 4">LHR20</strain>
    </source>
</reference>
<accession>A0A2I0R1Y2</accession>
<feature type="domain" description="Secretion system C-terminal sorting" evidence="2">
    <location>
        <begin position="104"/>
        <end position="160"/>
    </location>
</feature>
<dbReference type="Proteomes" id="UP000236654">
    <property type="component" value="Unassembled WGS sequence"/>
</dbReference>
<evidence type="ECO:0000256" key="1">
    <source>
        <dbReference type="ARBA" id="ARBA00022729"/>
    </source>
</evidence>
<evidence type="ECO:0000313" key="4">
    <source>
        <dbReference type="Proteomes" id="UP000236654"/>
    </source>
</evidence>
<comment type="caution">
    <text evidence="3">The sequence shown here is derived from an EMBL/GenBank/DDBJ whole genome shotgun (WGS) entry which is preliminary data.</text>
</comment>
<proteinExistence type="predicted"/>
<dbReference type="NCBIfam" id="TIGR04183">
    <property type="entry name" value="Por_Secre_tail"/>
    <property type="match status" value="1"/>
</dbReference>
<dbReference type="AlphaFoldDB" id="A0A2I0R1Y2"/>
<dbReference type="InterPro" id="IPR026444">
    <property type="entry name" value="Secre_tail"/>
</dbReference>
<organism evidence="3 4">
    <name type="scientific">Brumimicrobium salinarum</name>
    <dbReference type="NCBI Taxonomy" id="2058658"/>
    <lineage>
        <taxon>Bacteria</taxon>
        <taxon>Pseudomonadati</taxon>
        <taxon>Bacteroidota</taxon>
        <taxon>Flavobacteriia</taxon>
        <taxon>Flavobacteriales</taxon>
        <taxon>Crocinitomicaceae</taxon>
        <taxon>Brumimicrobium</taxon>
    </lineage>
</organism>
<dbReference type="EMBL" id="PJNI01000009">
    <property type="protein sequence ID" value="PKR80576.1"/>
    <property type="molecule type" value="Genomic_DNA"/>
</dbReference>
<dbReference type="OrthoDB" id="9792152at2"/>